<dbReference type="Pfam" id="PF13385">
    <property type="entry name" value="Laminin_G_3"/>
    <property type="match status" value="1"/>
</dbReference>
<gene>
    <name evidence="2" type="ORF">OCL06_15860</name>
</gene>
<organism evidence="2 3">
    <name type="scientific">Alteromonas salexigens</name>
    <dbReference type="NCBI Taxonomy" id="2982530"/>
    <lineage>
        <taxon>Bacteria</taxon>
        <taxon>Pseudomonadati</taxon>
        <taxon>Pseudomonadota</taxon>
        <taxon>Gammaproteobacteria</taxon>
        <taxon>Alteromonadales</taxon>
        <taxon>Alteromonadaceae</taxon>
        <taxon>Alteromonas/Salinimonas group</taxon>
        <taxon>Alteromonas</taxon>
    </lineage>
</organism>
<dbReference type="SUPFAM" id="SSF49899">
    <property type="entry name" value="Concanavalin A-like lectins/glucanases"/>
    <property type="match status" value="1"/>
</dbReference>
<dbReference type="Proteomes" id="UP001209257">
    <property type="component" value="Unassembled WGS sequence"/>
</dbReference>
<keyword evidence="3" id="KW-1185">Reference proteome</keyword>
<dbReference type="Gene3D" id="2.60.120.200">
    <property type="match status" value="1"/>
</dbReference>
<protein>
    <submittedName>
        <fullName evidence="2">LamG domain-containing protein</fullName>
    </submittedName>
</protein>
<dbReference type="InterPro" id="IPR013320">
    <property type="entry name" value="ConA-like_dom_sf"/>
</dbReference>
<proteinExistence type="predicted"/>
<reference evidence="3" key="1">
    <citation type="submission" date="2023-07" db="EMBL/GenBank/DDBJ databases">
        <title>Study on multiphase classification of strain Alteromonas salexigens isolated from the Yellow Sea.</title>
        <authorList>
            <person name="Sun L."/>
        </authorList>
    </citation>
    <scope>NUCLEOTIDE SEQUENCE [LARGE SCALE GENOMIC DNA]</scope>
    <source>
        <strain evidence="3">ASW11-19</strain>
    </source>
</reference>
<keyword evidence="1" id="KW-0732">Signal</keyword>
<feature type="chain" id="PRO_5047529872" evidence="1">
    <location>
        <begin position="24"/>
        <end position="824"/>
    </location>
</feature>
<comment type="caution">
    <text evidence="2">The sequence shown here is derived from an EMBL/GenBank/DDBJ whole genome shotgun (WGS) entry which is preliminary data.</text>
</comment>
<dbReference type="RefSeq" id="WP_262996360.1">
    <property type="nucleotide sequence ID" value="NZ_JAOTJC010000016.1"/>
</dbReference>
<accession>A0ABT2VT05</accession>
<dbReference type="EMBL" id="JAOTJC010000016">
    <property type="protein sequence ID" value="MCU7556067.1"/>
    <property type="molecule type" value="Genomic_DNA"/>
</dbReference>
<name>A0ABT2VT05_9ALTE</name>
<evidence type="ECO:0000256" key="1">
    <source>
        <dbReference type="SAM" id="SignalP"/>
    </source>
</evidence>
<evidence type="ECO:0000313" key="2">
    <source>
        <dbReference type="EMBL" id="MCU7556067.1"/>
    </source>
</evidence>
<feature type="signal peptide" evidence="1">
    <location>
        <begin position="1"/>
        <end position="23"/>
    </location>
</feature>
<sequence>MMPHPTFPAAPVLLFITATLLSACGGRETQVTENPLPPPAEQPVVNYTGPAPGSDDVRYFKEALWDNVATNDRCGSCHVQGQQSPTFARNDDIHQAYTASSGLVNLTRPAESVLVTKVAGGHNCWLASDSACEDIMTTWVENWASMADAEAQPTRIELTAPPSRSPGSTKNFPDDPALFASHVHPLLTTYCAGCHTSSASVPIAPFFASGDVAEAYEAAKDRLNLDAPADSRLVVRVRDQFHNCWSDCQTDGAMLADAIQTMAAGIPLTELSGDWVYSDALGLFEGVLASGGGRFDANVIAKWEFKTGSGNQAFDTSGVDPALDLTLSGEYSWVGGYGIQFGNGKAQGSTTHSQKLYNLLVGSGEFALEAWVAPANVTQEGPARIISYSGGRDRRNFTLGQQLYNYTMQLRTDNTDVSGDPMLVTDDDAEVLQAALQHVVVNFSADGGRQLYVNGQYTGDSDEVEPGNLLDWDDSFAFVLGNEVSGDRPWAGTLRMVAVHNRPLSEEAIASNFDAGVGQQYLLLFGISHLTDVPTSYVMFEVSQYDSYSYLFSEPRFISLQTGVDIEGLTVEGMRIGINGRESFAGQVFSPLQAVLSNADYTAEQGALLSRQGTIVPVEKGPENDEFFLTFDRLGDAEHVRVSATPPASAAPQDLPAHSDIGVRHFAEINASMAQLTGVAASTSAVNDTFRNLQQQLPSVTDIESYVAANQMAVTQLAIRYCDTLIENGSLRSAFFPDFDFNEPASTAFAGNASADIITPLLDNMLSASVTTQADRQEVANEIDSLITRLAQCNGTTSCDTGYTRTIAKASCAAVLGSAVMLIQ</sequence>
<evidence type="ECO:0000313" key="3">
    <source>
        <dbReference type="Proteomes" id="UP001209257"/>
    </source>
</evidence>